<gene>
    <name evidence="7" type="ORF">A4U43_C01F26450</name>
</gene>
<sequence>MLPLSFQYRPRVAMPSISLSLLFLLTRFAATATSSESTSAACKVLRATPSSAAPSSPLEITVPPYDYGRYSVKQALKQRQAQRPRSSAATSPKAATPTRVQRSQLSLPPRRGAGPARLDRGEGADERGGDEPADLLRMGWKLLEASRSCMECSRMEQRCTGFSGAGDVSGRPERWGTVGPAAQFQLKVLVLVLLERGKDFLLSVVSGVEIIKADFQGPAKFGRNLLEGNASVVPLSQPVIVVARDGTGNFTTINDAVAFVPNGTSSDDGYIAIFIRPGVYEENVIVAKSKRNLIMIGAGIDQTVITGNRSVFDGWTTYNSATFAVHGERFIAINITFENTAGPEKHQAVALRNSADLSSFYRCKFVGYQDTLYAHSLRQFYRDCEIKGT</sequence>
<dbReference type="Proteomes" id="UP000243459">
    <property type="component" value="Chromosome 1"/>
</dbReference>
<dbReference type="PANTHER" id="PTHR31707">
    <property type="entry name" value="PECTINESTERASE"/>
    <property type="match status" value="1"/>
</dbReference>
<feature type="region of interest" description="Disordered" evidence="4">
    <location>
        <begin position="76"/>
        <end position="132"/>
    </location>
</feature>
<keyword evidence="5" id="KW-0732">Signal</keyword>
<dbReference type="UniPathway" id="UPA00545">
    <property type="reaction ID" value="UER00823"/>
</dbReference>
<dbReference type="EMBL" id="CM007381">
    <property type="protein sequence ID" value="ONK81206.1"/>
    <property type="molecule type" value="Genomic_DNA"/>
</dbReference>
<dbReference type="GO" id="GO:0042545">
    <property type="term" value="P:cell wall modification"/>
    <property type="evidence" value="ECO:0007669"/>
    <property type="project" value="InterPro"/>
</dbReference>
<evidence type="ECO:0000259" key="6">
    <source>
        <dbReference type="Pfam" id="PF01095"/>
    </source>
</evidence>
<dbReference type="GO" id="GO:0045490">
    <property type="term" value="P:pectin catabolic process"/>
    <property type="evidence" value="ECO:0007669"/>
    <property type="project" value="UniProtKB-UniPathway"/>
</dbReference>
<name>A0A5P1FSB3_ASPOF</name>
<evidence type="ECO:0000256" key="4">
    <source>
        <dbReference type="SAM" id="MobiDB-lite"/>
    </source>
</evidence>
<dbReference type="GO" id="GO:0030599">
    <property type="term" value="F:pectinesterase activity"/>
    <property type="evidence" value="ECO:0007669"/>
    <property type="project" value="InterPro"/>
</dbReference>
<reference evidence="8" key="1">
    <citation type="journal article" date="2017" name="Nat. Commun.">
        <title>The asparagus genome sheds light on the origin and evolution of a young Y chromosome.</title>
        <authorList>
            <person name="Harkess A."/>
            <person name="Zhou J."/>
            <person name="Xu C."/>
            <person name="Bowers J.E."/>
            <person name="Van der Hulst R."/>
            <person name="Ayyampalayam S."/>
            <person name="Mercati F."/>
            <person name="Riccardi P."/>
            <person name="McKain M.R."/>
            <person name="Kakrana A."/>
            <person name="Tang H."/>
            <person name="Ray J."/>
            <person name="Groenendijk J."/>
            <person name="Arikit S."/>
            <person name="Mathioni S.M."/>
            <person name="Nakano M."/>
            <person name="Shan H."/>
            <person name="Telgmann-Rauber A."/>
            <person name="Kanno A."/>
            <person name="Yue Z."/>
            <person name="Chen H."/>
            <person name="Li W."/>
            <person name="Chen Y."/>
            <person name="Xu X."/>
            <person name="Zhang Y."/>
            <person name="Luo S."/>
            <person name="Chen H."/>
            <person name="Gao J."/>
            <person name="Mao Z."/>
            <person name="Pires J.C."/>
            <person name="Luo M."/>
            <person name="Kudrna D."/>
            <person name="Wing R.A."/>
            <person name="Meyers B.C."/>
            <person name="Yi K."/>
            <person name="Kong H."/>
            <person name="Lavrijsen P."/>
            <person name="Sunseri F."/>
            <person name="Falavigna A."/>
            <person name="Ye Y."/>
            <person name="Leebens-Mack J.H."/>
            <person name="Chen G."/>
        </authorList>
    </citation>
    <scope>NUCLEOTIDE SEQUENCE [LARGE SCALE GENOMIC DNA]</scope>
    <source>
        <strain evidence="8">cv. DH0086</strain>
    </source>
</reference>
<dbReference type="Pfam" id="PF01095">
    <property type="entry name" value="Pectinesterase"/>
    <property type="match status" value="1"/>
</dbReference>
<evidence type="ECO:0000256" key="5">
    <source>
        <dbReference type="SAM" id="SignalP"/>
    </source>
</evidence>
<dbReference type="AlphaFoldDB" id="A0A5P1FSB3"/>
<accession>A0A5P1FSB3</accession>
<feature type="signal peptide" evidence="5">
    <location>
        <begin position="1"/>
        <end position="32"/>
    </location>
</feature>
<dbReference type="InterPro" id="IPR012334">
    <property type="entry name" value="Pectin_lyas_fold"/>
</dbReference>
<feature type="non-terminal residue" evidence="7">
    <location>
        <position position="389"/>
    </location>
</feature>
<proteinExistence type="predicted"/>
<feature type="compositionally biased region" description="Basic and acidic residues" evidence="4">
    <location>
        <begin position="117"/>
        <end position="130"/>
    </location>
</feature>
<keyword evidence="2" id="KW-0378">Hydrolase</keyword>
<feature type="domain" description="Pectinesterase catalytic" evidence="6">
    <location>
        <begin position="240"/>
        <end position="389"/>
    </location>
</feature>
<dbReference type="InterPro" id="IPR011050">
    <property type="entry name" value="Pectin_lyase_fold/virulence"/>
</dbReference>
<dbReference type="SUPFAM" id="SSF51126">
    <property type="entry name" value="Pectin lyase-like"/>
    <property type="match status" value="1"/>
</dbReference>
<feature type="chain" id="PRO_5024358705" description="Pectinesterase catalytic domain-containing protein" evidence="5">
    <location>
        <begin position="33"/>
        <end position="389"/>
    </location>
</feature>
<dbReference type="InterPro" id="IPR000070">
    <property type="entry name" value="Pectinesterase_cat"/>
</dbReference>
<evidence type="ECO:0000313" key="8">
    <source>
        <dbReference type="Proteomes" id="UP000243459"/>
    </source>
</evidence>
<organism evidence="7 8">
    <name type="scientific">Asparagus officinalis</name>
    <name type="common">Garden asparagus</name>
    <dbReference type="NCBI Taxonomy" id="4686"/>
    <lineage>
        <taxon>Eukaryota</taxon>
        <taxon>Viridiplantae</taxon>
        <taxon>Streptophyta</taxon>
        <taxon>Embryophyta</taxon>
        <taxon>Tracheophyta</taxon>
        <taxon>Spermatophyta</taxon>
        <taxon>Magnoliopsida</taxon>
        <taxon>Liliopsida</taxon>
        <taxon>Asparagales</taxon>
        <taxon>Asparagaceae</taxon>
        <taxon>Asparagoideae</taxon>
        <taxon>Asparagus</taxon>
    </lineage>
</organism>
<comment type="pathway">
    <text evidence="1">Glycan metabolism; pectin degradation; 2-dehydro-3-deoxy-D-gluconate from pectin: step 1/5.</text>
</comment>
<keyword evidence="8" id="KW-1185">Reference proteome</keyword>
<evidence type="ECO:0000256" key="3">
    <source>
        <dbReference type="ARBA" id="ARBA00023085"/>
    </source>
</evidence>
<evidence type="ECO:0000313" key="7">
    <source>
        <dbReference type="EMBL" id="ONK81206.1"/>
    </source>
</evidence>
<dbReference type="Gramene" id="ONK81206">
    <property type="protein sequence ID" value="ONK81206"/>
    <property type="gene ID" value="A4U43_C01F26450"/>
</dbReference>
<evidence type="ECO:0000256" key="2">
    <source>
        <dbReference type="ARBA" id="ARBA00022801"/>
    </source>
</evidence>
<dbReference type="Gene3D" id="2.160.20.10">
    <property type="entry name" value="Single-stranded right-handed beta-helix, Pectin lyase-like"/>
    <property type="match status" value="1"/>
</dbReference>
<keyword evidence="3" id="KW-0063">Aspartyl esterase</keyword>
<protein>
    <recommendedName>
        <fullName evidence="6">Pectinesterase catalytic domain-containing protein</fullName>
    </recommendedName>
</protein>
<evidence type="ECO:0000256" key="1">
    <source>
        <dbReference type="ARBA" id="ARBA00005184"/>
    </source>
</evidence>
<feature type="compositionally biased region" description="Low complexity" evidence="4">
    <location>
        <begin position="83"/>
        <end position="99"/>
    </location>
</feature>